<feature type="domain" description="GmrSD restriction endonucleases C-terminal" evidence="1">
    <location>
        <begin position="80"/>
        <end position="216"/>
    </location>
</feature>
<dbReference type="AlphaFoldDB" id="A0A0G3H702"/>
<evidence type="ECO:0000313" key="3">
    <source>
        <dbReference type="Proteomes" id="UP000035540"/>
    </source>
</evidence>
<dbReference type="Pfam" id="PF07510">
    <property type="entry name" value="GmrSD_C"/>
    <property type="match status" value="1"/>
</dbReference>
<dbReference type="STRING" id="136857.CTEST_05595"/>
<dbReference type="Proteomes" id="UP000035540">
    <property type="component" value="Chromosome"/>
</dbReference>
<dbReference type="InterPro" id="IPR011089">
    <property type="entry name" value="GmrSD_C"/>
</dbReference>
<dbReference type="PANTHER" id="PTHR24094:SF15">
    <property type="entry name" value="AMP-DEPENDENT SYNTHETASE_LIGASE DOMAIN-CONTAINING PROTEIN-RELATED"/>
    <property type="match status" value="1"/>
</dbReference>
<organism evidence="2 3">
    <name type="scientific">Corynebacterium testudinoris</name>
    <dbReference type="NCBI Taxonomy" id="136857"/>
    <lineage>
        <taxon>Bacteria</taxon>
        <taxon>Bacillati</taxon>
        <taxon>Actinomycetota</taxon>
        <taxon>Actinomycetes</taxon>
        <taxon>Mycobacteriales</taxon>
        <taxon>Corynebacteriaceae</taxon>
        <taxon>Corynebacterium</taxon>
    </lineage>
</organism>
<reference evidence="3" key="2">
    <citation type="submission" date="2015-05" db="EMBL/GenBank/DDBJ databases">
        <title>Complete genome sequence of Corynebacterium testudinoris DSM 44614, recovered from necrotic lesions in the mouth of a tortoise.</title>
        <authorList>
            <person name="Ruckert C."/>
            <person name="Albersmeier A."/>
            <person name="Winkler A."/>
            <person name="Tauch A."/>
        </authorList>
    </citation>
    <scope>NUCLEOTIDE SEQUENCE [LARGE SCALE GENOMIC DNA]</scope>
    <source>
        <strain evidence="3">DSM 44614</strain>
    </source>
</reference>
<sequence>MKRIALLIAIVFVAVGGGLLVDVPAPTTVVSVVPAAPVVPADLDALEVKGRAPMTGYDRDLFGQRWSDDVRVEGGHNGCDTRNDILRRDLTDPQIRPGTFGCLVESGTLDDPYSGTPIAFVRGDNQLHIDHVVALADAWAKGAQTWDEDTRRDFANDPLNLLAVDAGLNQQKGAGDAATWLPPNKAFRCDYAQRIVAVKGRYGLSVTAAEKDALARELARCDGSPGMVAGKTGSVS</sequence>
<name>A0A0G3H702_9CORY</name>
<evidence type="ECO:0000259" key="1">
    <source>
        <dbReference type="Pfam" id="PF07510"/>
    </source>
</evidence>
<dbReference type="RefSeq" id="WP_083985451.1">
    <property type="nucleotide sequence ID" value="NZ_CP011545.1"/>
</dbReference>
<dbReference type="PATRIC" id="fig|136857.5.peg.1112"/>
<gene>
    <name evidence="2" type="ORF">CTEST_05595</name>
</gene>
<dbReference type="KEGG" id="cted:CTEST_05595"/>
<accession>A0A0G3H702</accession>
<reference evidence="2 3" key="1">
    <citation type="journal article" date="2015" name="Genome Announc.">
        <title>Complete Genome Sequence of the Type Strain Corynebacterium testudinoris DSM 44614, Recovered from Necrotic Lesions in the Mouth of a Tortoise.</title>
        <authorList>
            <person name="Ruckert C."/>
            <person name="Kriete M."/>
            <person name="Jaenicke S."/>
            <person name="Winkler A."/>
            <person name="Tauch A."/>
        </authorList>
    </citation>
    <scope>NUCLEOTIDE SEQUENCE [LARGE SCALE GENOMIC DNA]</scope>
    <source>
        <strain evidence="2 3">DSM 44614</strain>
    </source>
</reference>
<dbReference type="EMBL" id="CP011545">
    <property type="protein sequence ID" value="AKK08565.1"/>
    <property type="molecule type" value="Genomic_DNA"/>
</dbReference>
<dbReference type="PANTHER" id="PTHR24094">
    <property type="entry name" value="SECRETED PROTEIN"/>
    <property type="match status" value="1"/>
</dbReference>
<evidence type="ECO:0000313" key="2">
    <source>
        <dbReference type="EMBL" id="AKK08565.1"/>
    </source>
</evidence>
<dbReference type="OrthoDB" id="5196645at2"/>
<protein>
    <submittedName>
        <fullName evidence="2">Putative DUF1524 family protein</fullName>
    </submittedName>
</protein>
<keyword evidence="3" id="KW-1185">Reference proteome</keyword>
<proteinExistence type="predicted"/>